<keyword evidence="3" id="KW-1185">Reference proteome</keyword>
<feature type="transmembrane region" description="Helical" evidence="1">
    <location>
        <begin position="177"/>
        <end position="200"/>
    </location>
</feature>
<dbReference type="OrthoDB" id="8757095at2"/>
<sequence>MSKSTYKFKLFLFADIDKEEAWINAQRDKHLYLASIPIGSILYRFREAETDFVPITRLDFREFKNKSAYENYLSLYEDGDWYHIYGNRWNGLHYFRQDNPSGDTNLYSDEDSKAQLYLRYAKYLVTLFICFLPIILNLELMDLLNFHTFKSAYLTPGLWQMSGAQFWSAFAFETPFALMRIFSGWLLVVLVASFLLGSFINWRRYKKLQDEAISL</sequence>
<reference evidence="2 3" key="1">
    <citation type="submission" date="2017-09" db="EMBL/GenBank/DDBJ databases">
        <title>Bacterial strain isolated from the female urinary microbiota.</title>
        <authorList>
            <person name="Thomas-White K."/>
            <person name="Kumar N."/>
            <person name="Forster S."/>
            <person name="Putonti C."/>
            <person name="Lawley T."/>
            <person name="Wolfe A.J."/>
        </authorList>
    </citation>
    <scope>NUCLEOTIDE SEQUENCE [LARGE SCALE GENOMIC DNA]</scope>
    <source>
        <strain evidence="2 3">UMB0240</strain>
    </source>
</reference>
<organism evidence="2 3">
    <name type="scientific">Aerococcus viridans</name>
    <dbReference type="NCBI Taxonomy" id="1377"/>
    <lineage>
        <taxon>Bacteria</taxon>
        <taxon>Bacillati</taxon>
        <taxon>Bacillota</taxon>
        <taxon>Bacilli</taxon>
        <taxon>Lactobacillales</taxon>
        <taxon>Aerococcaceae</taxon>
        <taxon>Aerococcus</taxon>
    </lineage>
</organism>
<dbReference type="AlphaFoldDB" id="A0A2N6UFF8"/>
<feature type="transmembrane region" description="Helical" evidence="1">
    <location>
        <begin position="120"/>
        <end position="138"/>
    </location>
</feature>
<keyword evidence="1" id="KW-0812">Transmembrane</keyword>
<evidence type="ECO:0008006" key="4">
    <source>
        <dbReference type="Google" id="ProtNLM"/>
    </source>
</evidence>
<gene>
    <name evidence="2" type="ORF">CJ191_02740</name>
</gene>
<dbReference type="Pfam" id="PF11193">
    <property type="entry name" value="DUF2812"/>
    <property type="match status" value="1"/>
</dbReference>
<proteinExistence type="predicted"/>
<dbReference type="EMBL" id="PNHQ01000004">
    <property type="protein sequence ID" value="PMC80276.1"/>
    <property type="molecule type" value="Genomic_DNA"/>
</dbReference>
<evidence type="ECO:0000256" key="1">
    <source>
        <dbReference type="SAM" id="Phobius"/>
    </source>
</evidence>
<dbReference type="Proteomes" id="UP000235701">
    <property type="component" value="Unassembled WGS sequence"/>
</dbReference>
<evidence type="ECO:0000313" key="2">
    <source>
        <dbReference type="EMBL" id="PMC80276.1"/>
    </source>
</evidence>
<evidence type="ECO:0000313" key="3">
    <source>
        <dbReference type="Proteomes" id="UP000235701"/>
    </source>
</evidence>
<comment type="caution">
    <text evidence="2">The sequence shown here is derived from an EMBL/GenBank/DDBJ whole genome shotgun (WGS) entry which is preliminary data.</text>
</comment>
<dbReference type="InterPro" id="IPR021359">
    <property type="entry name" value="DUF2812"/>
</dbReference>
<protein>
    <recommendedName>
        <fullName evidence="4">DUF2812 domain-containing protein</fullName>
    </recommendedName>
</protein>
<keyword evidence="1" id="KW-0472">Membrane</keyword>
<name>A0A2N6UFF8_9LACT</name>
<accession>A0A2N6UFF8</accession>
<keyword evidence="1" id="KW-1133">Transmembrane helix</keyword>
<dbReference type="RefSeq" id="WP_102198939.1">
    <property type="nucleotide sequence ID" value="NZ_PNHQ01000004.1"/>
</dbReference>